<evidence type="ECO:0008006" key="3">
    <source>
        <dbReference type="Google" id="ProtNLM"/>
    </source>
</evidence>
<evidence type="ECO:0000313" key="2">
    <source>
        <dbReference type="Proteomes" id="UP001233314"/>
    </source>
</evidence>
<proteinExistence type="predicted"/>
<reference evidence="1 2" key="1">
    <citation type="submission" date="2023-07" db="EMBL/GenBank/DDBJ databases">
        <title>Nocardioides sp. nov WY-20 isolated from soil.</title>
        <authorList>
            <person name="Liu B."/>
            <person name="Wan Y."/>
        </authorList>
    </citation>
    <scope>NUCLEOTIDE SEQUENCE [LARGE SCALE GENOMIC DNA]</scope>
    <source>
        <strain evidence="1 2">WY-20</strain>
    </source>
</reference>
<name>A0ABT9B1N9_9ACTN</name>
<keyword evidence="2" id="KW-1185">Reference proteome</keyword>
<dbReference type="RefSeq" id="WP_305027529.1">
    <property type="nucleotide sequence ID" value="NZ_JAUQTA010000001.1"/>
</dbReference>
<organism evidence="1 2">
    <name type="scientific">Nocardioides jiangxiensis</name>
    <dbReference type="NCBI Taxonomy" id="3064524"/>
    <lineage>
        <taxon>Bacteria</taxon>
        <taxon>Bacillati</taxon>
        <taxon>Actinomycetota</taxon>
        <taxon>Actinomycetes</taxon>
        <taxon>Propionibacteriales</taxon>
        <taxon>Nocardioidaceae</taxon>
        <taxon>Nocardioides</taxon>
    </lineage>
</organism>
<dbReference type="Proteomes" id="UP001233314">
    <property type="component" value="Unassembled WGS sequence"/>
</dbReference>
<dbReference type="EMBL" id="JAUQTA010000001">
    <property type="protein sequence ID" value="MDO7868153.1"/>
    <property type="molecule type" value="Genomic_DNA"/>
</dbReference>
<protein>
    <recommendedName>
        <fullName evidence="3">Restriction endonuclease</fullName>
    </recommendedName>
</protein>
<evidence type="ECO:0000313" key="1">
    <source>
        <dbReference type="EMBL" id="MDO7868153.1"/>
    </source>
</evidence>
<sequence>MTAVDPLSEIPATPSGDDFEDFFWGLLARRYPPEAIVYIPADMGGDKGIEGYTTDGIAYQCYADKDSLSLRARTDKQKKKLYDDTEKIRKYASDLPKLLDGMVVRHYFLVVPQFHAAELVEYANKRADVVRAWDLPFISEDFAVRIKTLQDYPAEYHAALHDGSSKALLPEPHVDDEAVEGFADDEPELAATLVAKLRKLKAHHAAADVEAMSHQLTKAYLAKEELMEALQAWPQTREAVERQRRLRQEVLEFENGLAIEAPHSRVANVAKEYAADLRDTVAGLAAADAQRLSFGQIGDWLMRCPLEFQDAP</sequence>
<accession>A0ABT9B1N9</accession>
<gene>
    <name evidence="1" type="ORF">Q5722_07200</name>
</gene>
<comment type="caution">
    <text evidence="1">The sequence shown here is derived from an EMBL/GenBank/DDBJ whole genome shotgun (WGS) entry which is preliminary data.</text>
</comment>